<evidence type="ECO:0000256" key="3">
    <source>
        <dbReference type="RuleBase" id="RU000411"/>
    </source>
</evidence>
<dbReference type="OrthoDB" id="9518664at2759"/>
<comment type="similarity">
    <text evidence="3">Belongs to the serpin family.</text>
</comment>
<name>A0A3L8DPR3_OOCBI</name>
<dbReference type="Gene3D" id="3.30.497.10">
    <property type="entry name" value="Antithrombin, subunit I, domain 2"/>
    <property type="match status" value="2"/>
</dbReference>
<evidence type="ECO:0000256" key="2">
    <source>
        <dbReference type="ARBA" id="ARBA00022900"/>
    </source>
</evidence>
<comment type="caution">
    <text evidence="7">The sequence shown here is derived from an EMBL/GenBank/DDBJ whole genome shotgun (WGS) entry which is preliminary data.</text>
</comment>
<protein>
    <recommendedName>
        <fullName evidence="6">Serpin domain-containing protein</fullName>
    </recommendedName>
</protein>
<dbReference type="InterPro" id="IPR023795">
    <property type="entry name" value="Serpin_CS"/>
</dbReference>
<feature type="compositionally biased region" description="Basic and acidic residues" evidence="4">
    <location>
        <begin position="596"/>
        <end position="605"/>
    </location>
</feature>
<dbReference type="EMBL" id="QOIP01000005">
    <property type="protein sequence ID" value="RLU22351.1"/>
    <property type="molecule type" value="Genomic_DNA"/>
</dbReference>
<keyword evidence="2" id="KW-0722">Serine protease inhibitor</keyword>
<dbReference type="PANTHER" id="PTHR11461">
    <property type="entry name" value="SERINE PROTEASE INHIBITOR, SERPIN"/>
    <property type="match status" value="1"/>
</dbReference>
<dbReference type="GO" id="GO:0004867">
    <property type="term" value="F:serine-type endopeptidase inhibitor activity"/>
    <property type="evidence" value="ECO:0007669"/>
    <property type="project" value="UniProtKB-KW"/>
</dbReference>
<feature type="domain" description="Serpin" evidence="6">
    <location>
        <begin position="154"/>
        <end position="710"/>
    </location>
</feature>
<dbReference type="AlphaFoldDB" id="A0A3L8DPR3"/>
<sequence>MATIQSFITLANKMILENMTQMWLLLVLLALADQVTCDQIIYPDQYEMMMKLTSTIPPYSTYAYIGNSGRAESLPAAAYPVSSINQAAPIDQQFNRESPSFSLAAAPVRPSYPTTTPAFFSSMRPTASQEPDWGSHVNNIIAKGILKFSLDLDRAIYKTSVTSNRDNVVFSPLSVSVALSLVLLGSAGRTFDEVSRVLGLEAGVDISQHSEVVHQMFGLLLSFVNYRVDGSNGPRVNSASGIFVQEGYPIRPEFRAISENAYKSEVMSVDFKRRGIEARDTINNWVKERTMEKITSILNEVPNPLTNVILLSALYFNGEWNQHFLNSQTRKKQFFIEPNDVINVDMMYNGGNFPFYEDKSLKIVALPYKGLEMSMYVLLPSAEGATALKSFRDGLTAEIIENLISNLRNQTCIIGLPRMKLSSTLTLNNALQSLGLHSLFNPSSADLSLLSNGYGQDPVTMAIPSMTQRTTSPWPIPQGLPQPLPQVSQQLPNQRSTDDYLIFSRVSENNGSRSNGTRRNYFRYDDTRRGVSVEQWDTGFQIHQIRRTRRSIAGRDVNDAASSRTMYATENVANAPKVGDENTRYVSLEENKYRFRDASKKDGGNRRRRQSRPMDESFLRFIQSKNFPSFGLDALRNSASLTNPGLFADEVLHKVEMDVTERGTEAAATTGIILDRTGNQKRLVADRPFLFFIRHDPTKLVLFWGTVNAPTPNYAVVR</sequence>
<evidence type="ECO:0000313" key="8">
    <source>
        <dbReference type="Proteomes" id="UP000279307"/>
    </source>
</evidence>
<gene>
    <name evidence="7" type="ORF">DMN91_004629</name>
</gene>
<keyword evidence="1" id="KW-0646">Protease inhibitor</keyword>
<evidence type="ECO:0000259" key="6">
    <source>
        <dbReference type="SMART" id="SM00093"/>
    </source>
</evidence>
<dbReference type="GO" id="GO:0005615">
    <property type="term" value="C:extracellular space"/>
    <property type="evidence" value="ECO:0007669"/>
    <property type="project" value="InterPro"/>
</dbReference>
<evidence type="ECO:0000256" key="5">
    <source>
        <dbReference type="SAM" id="SignalP"/>
    </source>
</evidence>
<keyword evidence="5" id="KW-0732">Signal</keyword>
<dbReference type="CDD" id="cd00172">
    <property type="entry name" value="serpin"/>
    <property type="match status" value="1"/>
</dbReference>
<feature type="signal peptide" evidence="5">
    <location>
        <begin position="1"/>
        <end position="37"/>
    </location>
</feature>
<feature type="chain" id="PRO_5018056899" description="Serpin domain-containing protein" evidence="5">
    <location>
        <begin position="38"/>
        <end position="718"/>
    </location>
</feature>
<accession>A0A3L8DPR3</accession>
<dbReference type="InterPro" id="IPR023796">
    <property type="entry name" value="Serpin_dom"/>
</dbReference>
<evidence type="ECO:0000256" key="1">
    <source>
        <dbReference type="ARBA" id="ARBA00022690"/>
    </source>
</evidence>
<evidence type="ECO:0000313" key="7">
    <source>
        <dbReference type="EMBL" id="RLU22351.1"/>
    </source>
</evidence>
<dbReference type="SMART" id="SM00093">
    <property type="entry name" value="SERPIN"/>
    <property type="match status" value="1"/>
</dbReference>
<dbReference type="PANTHER" id="PTHR11461:SF342">
    <property type="entry name" value="SERINE PROTEASE INHIBITOR 28DC"/>
    <property type="match status" value="1"/>
</dbReference>
<proteinExistence type="inferred from homology"/>
<dbReference type="InterPro" id="IPR036186">
    <property type="entry name" value="Serpin_sf"/>
</dbReference>
<dbReference type="Gene3D" id="2.30.39.10">
    <property type="entry name" value="Alpha-1-antitrypsin, domain 1"/>
    <property type="match status" value="1"/>
</dbReference>
<dbReference type="InterPro" id="IPR000215">
    <property type="entry name" value="Serpin_fam"/>
</dbReference>
<dbReference type="GO" id="GO:0045861">
    <property type="term" value="P:negative regulation of proteolysis"/>
    <property type="evidence" value="ECO:0007669"/>
    <property type="project" value="UniProtKB-ARBA"/>
</dbReference>
<dbReference type="InterPro" id="IPR042178">
    <property type="entry name" value="Serpin_sf_1"/>
</dbReference>
<dbReference type="Pfam" id="PF00079">
    <property type="entry name" value="Serpin"/>
    <property type="match status" value="2"/>
</dbReference>
<dbReference type="InterPro" id="IPR042185">
    <property type="entry name" value="Serpin_sf_2"/>
</dbReference>
<feature type="region of interest" description="Disordered" evidence="4">
    <location>
        <begin position="596"/>
        <end position="615"/>
    </location>
</feature>
<organism evidence="7 8">
    <name type="scientific">Ooceraea biroi</name>
    <name type="common">Clonal raider ant</name>
    <name type="synonym">Cerapachys biroi</name>
    <dbReference type="NCBI Taxonomy" id="2015173"/>
    <lineage>
        <taxon>Eukaryota</taxon>
        <taxon>Metazoa</taxon>
        <taxon>Ecdysozoa</taxon>
        <taxon>Arthropoda</taxon>
        <taxon>Hexapoda</taxon>
        <taxon>Insecta</taxon>
        <taxon>Pterygota</taxon>
        <taxon>Neoptera</taxon>
        <taxon>Endopterygota</taxon>
        <taxon>Hymenoptera</taxon>
        <taxon>Apocrita</taxon>
        <taxon>Aculeata</taxon>
        <taxon>Formicoidea</taxon>
        <taxon>Formicidae</taxon>
        <taxon>Dorylinae</taxon>
        <taxon>Ooceraea</taxon>
    </lineage>
</organism>
<dbReference type="PROSITE" id="PS00284">
    <property type="entry name" value="SERPIN"/>
    <property type="match status" value="1"/>
</dbReference>
<dbReference type="SUPFAM" id="SSF56574">
    <property type="entry name" value="Serpins"/>
    <property type="match status" value="2"/>
</dbReference>
<reference evidence="7 8" key="1">
    <citation type="journal article" date="2018" name="Genome Res.">
        <title>The genomic architecture and molecular evolution of ant odorant receptors.</title>
        <authorList>
            <person name="McKenzie S.K."/>
            <person name="Kronauer D.J.C."/>
        </authorList>
    </citation>
    <scope>NUCLEOTIDE SEQUENCE [LARGE SCALE GENOMIC DNA]</scope>
    <source>
        <strain evidence="7">Clonal line C1</strain>
    </source>
</reference>
<dbReference type="FunFam" id="2.30.39.10:FF:000035">
    <property type="entry name" value="Serine protease inhibitor (serpin) 16"/>
    <property type="match status" value="1"/>
</dbReference>
<dbReference type="Proteomes" id="UP000279307">
    <property type="component" value="Chromosome 5"/>
</dbReference>
<evidence type="ECO:0000256" key="4">
    <source>
        <dbReference type="SAM" id="MobiDB-lite"/>
    </source>
</evidence>